<sequence>MARDDAHHPGHRALLLLLFVMQIPWLLCSRSAHAAVVDPAAMTAAAAVRRLLRPVPAVHEQQSVEAVKNKVAAHPWSMEMETRARRRSGSGGSAFVNAVSKHQVPSGANPDSN</sequence>
<proteinExistence type="predicted"/>
<name>A0ABC9AFE1_9POAL</name>
<evidence type="ECO:0000313" key="3">
    <source>
        <dbReference type="EMBL" id="CAL4963782.1"/>
    </source>
</evidence>
<dbReference type="AlphaFoldDB" id="A0ABC9AFE1"/>
<evidence type="ECO:0000313" key="5">
    <source>
        <dbReference type="Proteomes" id="UP001497457"/>
    </source>
</evidence>
<reference evidence="5" key="1">
    <citation type="submission" date="2024-06" db="EMBL/GenBank/DDBJ databases">
        <authorList>
            <person name="Ryan C."/>
        </authorList>
    </citation>
    <scope>NUCLEOTIDE SEQUENCE [LARGE SCALE GENOMIC DNA]</scope>
</reference>
<keyword evidence="5" id="KW-1185">Reference proteome</keyword>
<organism evidence="4 5">
    <name type="scientific">Urochloa decumbens</name>
    <dbReference type="NCBI Taxonomy" id="240449"/>
    <lineage>
        <taxon>Eukaryota</taxon>
        <taxon>Viridiplantae</taxon>
        <taxon>Streptophyta</taxon>
        <taxon>Embryophyta</taxon>
        <taxon>Tracheophyta</taxon>
        <taxon>Spermatophyta</taxon>
        <taxon>Magnoliopsida</taxon>
        <taxon>Liliopsida</taxon>
        <taxon>Poales</taxon>
        <taxon>Poaceae</taxon>
        <taxon>PACMAD clade</taxon>
        <taxon>Panicoideae</taxon>
        <taxon>Panicodae</taxon>
        <taxon>Paniceae</taxon>
        <taxon>Melinidinae</taxon>
        <taxon>Urochloa</taxon>
    </lineage>
</organism>
<evidence type="ECO:0000256" key="2">
    <source>
        <dbReference type="SAM" id="SignalP"/>
    </source>
</evidence>
<evidence type="ECO:0000256" key="1">
    <source>
        <dbReference type="SAM" id="MobiDB-lite"/>
    </source>
</evidence>
<accession>A0ABC9AFE1</accession>
<reference evidence="4 5" key="2">
    <citation type="submission" date="2024-10" db="EMBL/GenBank/DDBJ databases">
        <authorList>
            <person name="Ryan C."/>
        </authorList>
    </citation>
    <scope>NUCLEOTIDE SEQUENCE [LARGE SCALE GENOMIC DNA]</scope>
</reference>
<feature type="chain" id="PRO_5044721501" evidence="2">
    <location>
        <begin position="29"/>
        <end position="113"/>
    </location>
</feature>
<dbReference type="Proteomes" id="UP001497457">
    <property type="component" value="Chromosome 20rd"/>
</dbReference>
<dbReference type="EMBL" id="OZ075130">
    <property type="protein sequence ID" value="CAL4976449.1"/>
    <property type="molecule type" value="Genomic_DNA"/>
</dbReference>
<keyword evidence="2" id="KW-0732">Signal</keyword>
<protein>
    <submittedName>
        <fullName evidence="4">Uncharacterized protein</fullName>
    </submittedName>
</protein>
<evidence type="ECO:0000313" key="4">
    <source>
        <dbReference type="EMBL" id="CAL4976449.1"/>
    </source>
</evidence>
<dbReference type="Proteomes" id="UP001497457">
    <property type="component" value="Chromosome 19rd"/>
</dbReference>
<gene>
    <name evidence="3" type="ORF">URODEC1_LOCUS46301</name>
    <name evidence="4" type="ORF">URODEC1_LOCUS53601</name>
</gene>
<feature type="region of interest" description="Disordered" evidence="1">
    <location>
        <begin position="78"/>
        <end position="113"/>
    </location>
</feature>
<dbReference type="EMBL" id="OZ075129">
    <property type="protein sequence ID" value="CAL4963782.1"/>
    <property type="molecule type" value="Genomic_DNA"/>
</dbReference>
<feature type="signal peptide" evidence="2">
    <location>
        <begin position="1"/>
        <end position="28"/>
    </location>
</feature>